<dbReference type="AlphaFoldDB" id="B4H117"/>
<dbReference type="HOGENOM" id="CLU_1620761_0_0_1"/>
<gene>
    <name evidence="2" type="primary">Dper\GL15825</name>
    <name evidence="2" type="ORF">Dper_GL15825</name>
</gene>
<name>B4H117_DROPE</name>
<feature type="compositionally biased region" description="Acidic residues" evidence="1">
    <location>
        <begin position="70"/>
        <end position="83"/>
    </location>
</feature>
<sequence>MFNKGREINSDNKSGTACKSPCKLYLPLPLKLPPPGNCSVVSGTRDLGWEVGWSGDTPEHVVEKVAQDKDESESEKEQEEEEDQSRVVRSPKSQVPSPMMFFDRHGAEPPGILVGIQRASQDSAPRGQSCTRPCPARRVLGSGRRAGSVPQKKKLQEMLESDED</sequence>
<protein>
    <submittedName>
        <fullName evidence="2">GL15825</fullName>
    </submittedName>
</protein>
<evidence type="ECO:0000313" key="3">
    <source>
        <dbReference type="Proteomes" id="UP000008744"/>
    </source>
</evidence>
<evidence type="ECO:0000313" key="2">
    <source>
        <dbReference type="EMBL" id="EDW29933.1"/>
    </source>
</evidence>
<accession>B4H117</accession>
<feature type="compositionally biased region" description="Polar residues" evidence="1">
    <location>
        <begin position="118"/>
        <end position="131"/>
    </location>
</feature>
<keyword evidence="3" id="KW-1185">Reference proteome</keyword>
<dbReference type="Proteomes" id="UP000008744">
    <property type="component" value="Unassembled WGS sequence"/>
</dbReference>
<evidence type="ECO:0000256" key="1">
    <source>
        <dbReference type="SAM" id="MobiDB-lite"/>
    </source>
</evidence>
<proteinExistence type="predicted"/>
<feature type="compositionally biased region" description="Basic and acidic residues" evidence="1">
    <location>
        <begin position="57"/>
        <end position="69"/>
    </location>
</feature>
<feature type="region of interest" description="Disordered" evidence="1">
    <location>
        <begin position="49"/>
        <end position="164"/>
    </location>
</feature>
<organism evidence="3">
    <name type="scientific">Drosophila persimilis</name>
    <name type="common">Fruit fly</name>
    <dbReference type="NCBI Taxonomy" id="7234"/>
    <lineage>
        <taxon>Eukaryota</taxon>
        <taxon>Metazoa</taxon>
        <taxon>Ecdysozoa</taxon>
        <taxon>Arthropoda</taxon>
        <taxon>Hexapoda</taxon>
        <taxon>Insecta</taxon>
        <taxon>Pterygota</taxon>
        <taxon>Neoptera</taxon>
        <taxon>Endopterygota</taxon>
        <taxon>Diptera</taxon>
        <taxon>Brachycera</taxon>
        <taxon>Muscomorpha</taxon>
        <taxon>Ephydroidea</taxon>
        <taxon>Drosophilidae</taxon>
        <taxon>Drosophila</taxon>
        <taxon>Sophophora</taxon>
    </lineage>
</organism>
<dbReference type="EMBL" id="CH479201">
    <property type="protein sequence ID" value="EDW29933.1"/>
    <property type="molecule type" value="Genomic_DNA"/>
</dbReference>
<reference evidence="2 3" key="1">
    <citation type="journal article" date="2007" name="Nature">
        <title>Evolution of genes and genomes on the Drosophila phylogeny.</title>
        <authorList>
            <consortium name="Drosophila 12 Genomes Consortium"/>
            <person name="Clark A.G."/>
            <person name="Eisen M.B."/>
            <person name="Smith D.R."/>
            <person name="Bergman C.M."/>
            <person name="Oliver B."/>
            <person name="Markow T.A."/>
            <person name="Kaufman T.C."/>
            <person name="Kellis M."/>
            <person name="Gelbart W."/>
            <person name="Iyer V.N."/>
            <person name="Pollard D.A."/>
            <person name="Sackton T.B."/>
            <person name="Larracuente A.M."/>
            <person name="Singh N.D."/>
            <person name="Abad J.P."/>
            <person name="Abt D.N."/>
            <person name="Adryan B."/>
            <person name="Aguade M."/>
            <person name="Akashi H."/>
            <person name="Anderson W.W."/>
            <person name="Aquadro C.F."/>
            <person name="Ardell D.H."/>
            <person name="Arguello R."/>
            <person name="Artieri C.G."/>
            <person name="Barbash D.A."/>
            <person name="Barker D."/>
            <person name="Barsanti P."/>
            <person name="Batterham P."/>
            <person name="Batzoglou S."/>
            <person name="Begun D."/>
            <person name="Bhutkar A."/>
            <person name="Blanco E."/>
            <person name="Bosak S.A."/>
            <person name="Bradley R.K."/>
            <person name="Brand A.D."/>
            <person name="Brent M.R."/>
            <person name="Brooks A.N."/>
            <person name="Brown R.H."/>
            <person name="Butlin R.K."/>
            <person name="Caggese C."/>
            <person name="Calvi B.R."/>
            <person name="Bernardo de Carvalho A."/>
            <person name="Caspi A."/>
            <person name="Castrezana S."/>
            <person name="Celniker S.E."/>
            <person name="Chang J.L."/>
            <person name="Chapple C."/>
            <person name="Chatterji S."/>
            <person name="Chinwalla A."/>
            <person name="Civetta A."/>
            <person name="Clifton S.W."/>
            <person name="Comeron J.M."/>
            <person name="Costello J.C."/>
            <person name="Coyne J.A."/>
            <person name="Daub J."/>
            <person name="David R.G."/>
            <person name="Delcher A.L."/>
            <person name="Delehaunty K."/>
            <person name="Do C.B."/>
            <person name="Ebling H."/>
            <person name="Edwards K."/>
            <person name="Eickbush T."/>
            <person name="Evans J.D."/>
            <person name="Filipski A."/>
            <person name="Findeiss S."/>
            <person name="Freyhult E."/>
            <person name="Fulton L."/>
            <person name="Fulton R."/>
            <person name="Garcia A.C."/>
            <person name="Gardiner A."/>
            <person name="Garfield D.A."/>
            <person name="Garvin B.E."/>
            <person name="Gibson G."/>
            <person name="Gilbert D."/>
            <person name="Gnerre S."/>
            <person name="Godfrey J."/>
            <person name="Good R."/>
            <person name="Gotea V."/>
            <person name="Gravely B."/>
            <person name="Greenberg A.J."/>
            <person name="Griffiths-Jones S."/>
            <person name="Gross S."/>
            <person name="Guigo R."/>
            <person name="Gustafson E.A."/>
            <person name="Haerty W."/>
            <person name="Hahn M.W."/>
            <person name="Halligan D.L."/>
            <person name="Halpern A.L."/>
            <person name="Halter G.M."/>
            <person name="Han M.V."/>
            <person name="Heger A."/>
            <person name="Hillier L."/>
            <person name="Hinrichs A.S."/>
            <person name="Holmes I."/>
            <person name="Hoskins R.A."/>
            <person name="Hubisz M.J."/>
            <person name="Hultmark D."/>
            <person name="Huntley M.A."/>
            <person name="Jaffe D.B."/>
            <person name="Jagadeeshan S."/>
            <person name="Jeck W.R."/>
            <person name="Johnson J."/>
            <person name="Jones C.D."/>
            <person name="Jordan W.C."/>
            <person name="Karpen G.H."/>
            <person name="Kataoka E."/>
            <person name="Keightley P.D."/>
            <person name="Kheradpour P."/>
            <person name="Kirkness E.F."/>
            <person name="Koerich L.B."/>
            <person name="Kristiansen K."/>
            <person name="Kudrna D."/>
            <person name="Kulathinal R.J."/>
            <person name="Kumar S."/>
            <person name="Kwok R."/>
            <person name="Lander E."/>
            <person name="Langley C.H."/>
            <person name="Lapoint R."/>
            <person name="Lazzaro B.P."/>
            <person name="Lee S.J."/>
            <person name="Levesque L."/>
            <person name="Li R."/>
            <person name="Lin C.F."/>
            <person name="Lin M.F."/>
            <person name="Lindblad-Toh K."/>
            <person name="Llopart A."/>
            <person name="Long M."/>
            <person name="Low L."/>
            <person name="Lozovsky E."/>
            <person name="Lu J."/>
            <person name="Luo M."/>
            <person name="Machado C.A."/>
            <person name="Makalowski W."/>
            <person name="Marzo M."/>
            <person name="Matsuda M."/>
            <person name="Matzkin L."/>
            <person name="McAllister B."/>
            <person name="McBride C.S."/>
            <person name="McKernan B."/>
            <person name="McKernan K."/>
            <person name="Mendez-Lago M."/>
            <person name="Minx P."/>
            <person name="Mollenhauer M.U."/>
            <person name="Montooth K."/>
            <person name="Mount S.M."/>
            <person name="Mu X."/>
            <person name="Myers E."/>
            <person name="Negre B."/>
            <person name="Newfeld S."/>
            <person name="Nielsen R."/>
            <person name="Noor M.A."/>
            <person name="O'Grady P."/>
            <person name="Pachter L."/>
            <person name="Papaceit M."/>
            <person name="Parisi M.J."/>
            <person name="Parisi M."/>
            <person name="Parts L."/>
            <person name="Pedersen J.S."/>
            <person name="Pesole G."/>
            <person name="Phillippy A.M."/>
            <person name="Ponting C.P."/>
            <person name="Pop M."/>
            <person name="Porcelli D."/>
            <person name="Powell J.R."/>
            <person name="Prohaska S."/>
            <person name="Pruitt K."/>
            <person name="Puig M."/>
            <person name="Quesneville H."/>
            <person name="Ram K.R."/>
            <person name="Rand D."/>
            <person name="Rasmussen M.D."/>
            <person name="Reed L.K."/>
            <person name="Reenan R."/>
            <person name="Reily A."/>
            <person name="Remington K.A."/>
            <person name="Rieger T.T."/>
            <person name="Ritchie M.G."/>
            <person name="Robin C."/>
            <person name="Rogers Y.H."/>
            <person name="Rohde C."/>
            <person name="Rozas J."/>
            <person name="Rubenfield M.J."/>
            <person name="Ruiz A."/>
            <person name="Russo S."/>
            <person name="Salzberg S.L."/>
            <person name="Sanchez-Gracia A."/>
            <person name="Saranga D.J."/>
            <person name="Sato H."/>
            <person name="Schaeffer S.W."/>
            <person name="Schatz M.C."/>
            <person name="Schlenke T."/>
            <person name="Schwartz R."/>
            <person name="Segarra C."/>
            <person name="Singh R.S."/>
            <person name="Sirot L."/>
            <person name="Sirota M."/>
            <person name="Sisneros N.B."/>
            <person name="Smith C.D."/>
            <person name="Smith T.F."/>
            <person name="Spieth J."/>
            <person name="Stage D.E."/>
            <person name="Stark A."/>
            <person name="Stephan W."/>
            <person name="Strausberg R.L."/>
            <person name="Strempel S."/>
            <person name="Sturgill D."/>
            <person name="Sutton G."/>
            <person name="Sutton G.G."/>
            <person name="Tao W."/>
            <person name="Teichmann S."/>
            <person name="Tobari Y.N."/>
            <person name="Tomimura Y."/>
            <person name="Tsolas J.M."/>
            <person name="Valente V.L."/>
            <person name="Venter E."/>
            <person name="Venter J.C."/>
            <person name="Vicario S."/>
            <person name="Vieira F.G."/>
            <person name="Vilella A.J."/>
            <person name="Villasante A."/>
            <person name="Walenz B."/>
            <person name="Wang J."/>
            <person name="Wasserman M."/>
            <person name="Watts T."/>
            <person name="Wilson D."/>
            <person name="Wilson R.K."/>
            <person name="Wing R.A."/>
            <person name="Wolfner M.F."/>
            <person name="Wong A."/>
            <person name="Wong G.K."/>
            <person name="Wu C.I."/>
            <person name="Wu G."/>
            <person name="Yamamoto D."/>
            <person name="Yang H.P."/>
            <person name="Yang S.P."/>
            <person name="Yorke J.A."/>
            <person name="Yoshida K."/>
            <person name="Zdobnov E."/>
            <person name="Zhang P."/>
            <person name="Zhang Y."/>
            <person name="Zimin A.V."/>
            <person name="Baldwin J."/>
            <person name="Abdouelleil A."/>
            <person name="Abdulkadir J."/>
            <person name="Abebe A."/>
            <person name="Abera B."/>
            <person name="Abreu J."/>
            <person name="Acer S.C."/>
            <person name="Aftuck L."/>
            <person name="Alexander A."/>
            <person name="An P."/>
            <person name="Anderson E."/>
            <person name="Anderson S."/>
            <person name="Arachi H."/>
            <person name="Azer M."/>
            <person name="Bachantsang P."/>
            <person name="Barry A."/>
            <person name="Bayul T."/>
            <person name="Berlin A."/>
            <person name="Bessette D."/>
            <person name="Bloom T."/>
            <person name="Blye J."/>
            <person name="Boguslavskiy L."/>
            <person name="Bonnet C."/>
            <person name="Boukhgalter B."/>
            <person name="Bourzgui I."/>
            <person name="Brown A."/>
            <person name="Cahill P."/>
            <person name="Channer S."/>
            <person name="Cheshatsang Y."/>
            <person name="Chuda L."/>
            <person name="Citroen M."/>
            <person name="Collymore A."/>
            <person name="Cooke P."/>
            <person name="Costello M."/>
            <person name="D'Aco K."/>
            <person name="Daza R."/>
            <person name="De Haan G."/>
            <person name="DeGray S."/>
            <person name="DeMaso C."/>
            <person name="Dhargay N."/>
            <person name="Dooley K."/>
            <person name="Dooley E."/>
            <person name="Doricent M."/>
            <person name="Dorje P."/>
            <person name="Dorjee K."/>
            <person name="Dupes A."/>
            <person name="Elong R."/>
            <person name="Falk J."/>
            <person name="Farina A."/>
            <person name="Faro S."/>
            <person name="Ferguson D."/>
            <person name="Fisher S."/>
            <person name="Foley C.D."/>
            <person name="Franke A."/>
            <person name="Friedrich D."/>
            <person name="Gadbois L."/>
            <person name="Gearin G."/>
            <person name="Gearin C.R."/>
            <person name="Giannoukos G."/>
            <person name="Goode T."/>
            <person name="Graham J."/>
            <person name="Grandbois E."/>
            <person name="Grewal S."/>
            <person name="Gyaltsen K."/>
            <person name="Hafez N."/>
            <person name="Hagos B."/>
            <person name="Hall J."/>
            <person name="Henson C."/>
            <person name="Hollinger A."/>
            <person name="Honan T."/>
            <person name="Huard M.D."/>
            <person name="Hughes L."/>
            <person name="Hurhula B."/>
            <person name="Husby M.E."/>
            <person name="Kamat A."/>
            <person name="Kanga B."/>
            <person name="Kashin S."/>
            <person name="Khazanovich D."/>
            <person name="Kisner P."/>
            <person name="Lance K."/>
            <person name="Lara M."/>
            <person name="Lee W."/>
            <person name="Lennon N."/>
            <person name="Letendre F."/>
            <person name="LeVine R."/>
            <person name="Lipovsky A."/>
            <person name="Liu X."/>
            <person name="Liu J."/>
            <person name="Liu S."/>
            <person name="Lokyitsang T."/>
            <person name="Lokyitsang Y."/>
            <person name="Lubonja R."/>
            <person name="Lui A."/>
            <person name="MacDonald P."/>
            <person name="Magnisalis V."/>
            <person name="Maru K."/>
            <person name="Matthews C."/>
            <person name="McCusker W."/>
            <person name="McDonough S."/>
            <person name="Mehta T."/>
            <person name="Meldrim J."/>
            <person name="Meneus L."/>
            <person name="Mihai O."/>
            <person name="Mihalev A."/>
            <person name="Mihova T."/>
            <person name="Mittelman R."/>
            <person name="Mlenga V."/>
            <person name="Montmayeur A."/>
            <person name="Mulrain L."/>
            <person name="Navidi A."/>
            <person name="Naylor J."/>
            <person name="Negash T."/>
            <person name="Nguyen T."/>
            <person name="Nguyen N."/>
            <person name="Nicol R."/>
            <person name="Norbu C."/>
            <person name="Norbu N."/>
            <person name="Novod N."/>
            <person name="O'Neill B."/>
            <person name="Osman S."/>
            <person name="Markiewicz E."/>
            <person name="Oyono O.L."/>
            <person name="Patti C."/>
            <person name="Phunkhang P."/>
            <person name="Pierre F."/>
            <person name="Priest M."/>
            <person name="Raghuraman S."/>
            <person name="Rege F."/>
            <person name="Reyes R."/>
            <person name="Rise C."/>
            <person name="Rogov P."/>
            <person name="Ross K."/>
            <person name="Ryan E."/>
            <person name="Settipalli S."/>
            <person name="Shea T."/>
            <person name="Sherpa N."/>
            <person name="Shi L."/>
            <person name="Shih D."/>
            <person name="Sparrow T."/>
            <person name="Spaulding J."/>
            <person name="Stalker J."/>
            <person name="Stange-Thomann N."/>
            <person name="Stavropoulos S."/>
            <person name="Stone C."/>
            <person name="Strader C."/>
            <person name="Tesfaye S."/>
            <person name="Thomson T."/>
            <person name="Thoulutsang Y."/>
            <person name="Thoulutsang D."/>
            <person name="Topham K."/>
            <person name="Topping I."/>
            <person name="Tsamla T."/>
            <person name="Vassiliev H."/>
            <person name="Vo A."/>
            <person name="Wangchuk T."/>
            <person name="Wangdi T."/>
            <person name="Weiand M."/>
            <person name="Wilkinson J."/>
            <person name="Wilson A."/>
            <person name="Yadav S."/>
            <person name="Young G."/>
            <person name="Yu Q."/>
            <person name="Zembek L."/>
            <person name="Zhong D."/>
            <person name="Zimmer A."/>
            <person name="Zwirko Z."/>
            <person name="Jaffe D.B."/>
            <person name="Alvarez P."/>
            <person name="Brockman W."/>
            <person name="Butler J."/>
            <person name="Chin C."/>
            <person name="Gnerre S."/>
            <person name="Grabherr M."/>
            <person name="Kleber M."/>
            <person name="Mauceli E."/>
            <person name="MacCallum I."/>
        </authorList>
    </citation>
    <scope>NUCLEOTIDE SEQUENCE [LARGE SCALE GENOMIC DNA]</scope>
    <source>
        <strain evidence="3">MSH-3 / Tucson 14011-0111.49</strain>
    </source>
</reference>